<dbReference type="GO" id="GO:0016020">
    <property type="term" value="C:membrane"/>
    <property type="evidence" value="ECO:0007669"/>
    <property type="project" value="UniProtKB-SubCell"/>
</dbReference>
<dbReference type="InterPro" id="IPR011009">
    <property type="entry name" value="Kinase-like_dom_sf"/>
</dbReference>
<dbReference type="PROSITE" id="PS00109">
    <property type="entry name" value="PROTEIN_KINASE_TYR"/>
    <property type="match status" value="1"/>
</dbReference>
<dbReference type="PROSITE" id="PS51450">
    <property type="entry name" value="LRR"/>
    <property type="match status" value="1"/>
</dbReference>
<evidence type="ECO:0000313" key="13">
    <source>
        <dbReference type="EMBL" id="PON46620.1"/>
    </source>
</evidence>
<dbReference type="PROSITE" id="PS50011">
    <property type="entry name" value="PROTEIN_KINASE_DOM"/>
    <property type="match status" value="1"/>
</dbReference>
<sequence>MTGQLPLSLANLSQLVKLSLHGNQLSGFIPQELGSNWKSLVFSYMSSNHLQGPIPLSFLNLTNLRMLDRSFNYIKGSIPVGIGKLKNLKSLDLSLNNLTGPLLSTLFQLNKLNLLSLGYNKITGALPKTLGRLTNLTTLDLSSNQFACPIPPEIGNLTILYRSSLERNKLTGSIPSEFRNLKELMRLSPGFNKLSGPIFPSLSGLARIEYLDLSSNRLNCSIDSDIRSIKNLETLDISNNNLSGIIPSQLVNLKRTGGYGSVYRPQLPNGKIVSVKKLHGYEAEELTFLKSFTNEVNTLSEIRHRNIVRLYGFCMHKRCMLLIYEYMERGSLFCVLCNDVEAVELDWSKWVNVIKGTAHALSYMHHDCTPSIVHRDVTTSNILLNSELEAFVSDFDRHS</sequence>
<evidence type="ECO:0000256" key="4">
    <source>
        <dbReference type="ARBA" id="ARBA00022729"/>
    </source>
</evidence>
<keyword evidence="5" id="KW-0677">Repeat</keyword>
<evidence type="ECO:0000256" key="3">
    <source>
        <dbReference type="ARBA" id="ARBA00022692"/>
    </source>
</evidence>
<evidence type="ECO:0000256" key="6">
    <source>
        <dbReference type="ARBA" id="ARBA00022741"/>
    </source>
</evidence>
<dbReference type="PRINTS" id="PR00019">
    <property type="entry name" value="LEURICHRPT"/>
</dbReference>
<evidence type="ECO:0000256" key="5">
    <source>
        <dbReference type="ARBA" id="ARBA00022737"/>
    </source>
</evidence>
<dbReference type="PANTHER" id="PTHR48053:SF32">
    <property type="entry name" value="LEUCINE RICH REPEAT FAMILY PROTEIN, EXPRESSED"/>
    <property type="match status" value="1"/>
</dbReference>
<evidence type="ECO:0000256" key="8">
    <source>
        <dbReference type="ARBA" id="ARBA00022989"/>
    </source>
</evidence>
<dbReference type="Gene3D" id="1.10.510.10">
    <property type="entry name" value="Transferase(Phosphotransferase) domain 1"/>
    <property type="match status" value="1"/>
</dbReference>
<comment type="subcellular location">
    <subcellularLocation>
        <location evidence="1">Membrane</location>
        <topology evidence="1">Single-pass type I membrane protein</topology>
    </subcellularLocation>
</comment>
<keyword evidence="13" id="KW-0418">Kinase</keyword>
<evidence type="ECO:0000256" key="1">
    <source>
        <dbReference type="ARBA" id="ARBA00004479"/>
    </source>
</evidence>
<accession>A0A2P5BCV9</accession>
<dbReference type="GO" id="GO:0005524">
    <property type="term" value="F:ATP binding"/>
    <property type="evidence" value="ECO:0007669"/>
    <property type="project" value="UniProtKB-KW"/>
</dbReference>
<dbReference type="Gene3D" id="3.80.10.10">
    <property type="entry name" value="Ribonuclease Inhibitor"/>
    <property type="match status" value="1"/>
</dbReference>
<dbReference type="Gene3D" id="3.30.200.20">
    <property type="entry name" value="Phosphorylase Kinase, domain 1"/>
    <property type="match status" value="1"/>
</dbReference>
<reference evidence="14" key="1">
    <citation type="submission" date="2016-06" db="EMBL/GenBank/DDBJ databases">
        <title>Parallel loss of symbiosis genes in relatives of nitrogen-fixing non-legume Parasponia.</title>
        <authorList>
            <person name="Van Velzen R."/>
            <person name="Holmer R."/>
            <person name="Bu F."/>
            <person name="Rutten L."/>
            <person name="Van Zeijl A."/>
            <person name="Liu W."/>
            <person name="Santuari L."/>
            <person name="Cao Q."/>
            <person name="Sharma T."/>
            <person name="Shen D."/>
            <person name="Roswanjaya Y."/>
            <person name="Wardhani T."/>
            <person name="Kalhor M.S."/>
            <person name="Jansen J."/>
            <person name="Van den Hoogen J."/>
            <person name="Gungor B."/>
            <person name="Hartog M."/>
            <person name="Hontelez J."/>
            <person name="Verver J."/>
            <person name="Yang W.-C."/>
            <person name="Schijlen E."/>
            <person name="Repin R."/>
            <person name="Schilthuizen M."/>
            <person name="Schranz E."/>
            <person name="Heidstra R."/>
            <person name="Miyata K."/>
            <person name="Fedorova E."/>
            <person name="Kohlen W."/>
            <person name="Bisseling T."/>
            <person name="Smit S."/>
            <person name="Geurts R."/>
        </authorList>
    </citation>
    <scope>NUCLEOTIDE SEQUENCE [LARGE SCALE GENOMIC DNA]</scope>
    <source>
        <strain evidence="14">cv. WU1-14</strain>
    </source>
</reference>
<keyword evidence="14" id="KW-1185">Reference proteome</keyword>
<keyword evidence="11" id="KW-0325">Glycoprotein</keyword>
<keyword evidence="6" id="KW-0547">Nucleotide-binding</keyword>
<dbReference type="GO" id="GO:0004672">
    <property type="term" value="F:protein kinase activity"/>
    <property type="evidence" value="ECO:0007669"/>
    <property type="project" value="InterPro"/>
</dbReference>
<dbReference type="InterPro" id="IPR003591">
    <property type="entry name" value="Leu-rich_rpt_typical-subtyp"/>
</dbReference>
<dbReference type="SUPFAM" id="SSF56112">
    <property type="entry name" value="Protein kinase-like (PK-like)"/>
    <property type="match status" value="1"/>
</dbReference>
<keyword evidence="2" id="KW-0433">Leucine-rich repeat</keyword>
<evidence type="ECO:0000259" key="12">
    <source>
        <dbReference type="PROSITE" id="PS50011"/>
    </source>
</evidence>
<keyword evidence="8" id="KW-1133">Transmembrane helix</keyword>
<dbReference type="PANTHER" id="PTHR48053">
    <property type="entry name" value="LEUCINE RICH REPEAT FAMILY PROTEIN, EXPRESSED"/>
    <property type="match status" value="1"/>
</dbReference>
<evidence type="ECO:0000313" key="14">
    <source>
        <dbReference type="Proteomes" id="UP000237105"/>
    </source>
</evidence>
<dbReference type="Pfam" id="PF00560">
    <property type="entry name" value="LRR_1"/>
    <property type="match status" value="3"/>
</dbReference>
<dbReference type="AlphaFoldDB" id="A0A2P5BCV9"/>
<keyword evidence="4" id="KW-0732">Signal</keyword>
<evidence type="ECO:0000256" key="10">
    <source>
        <dbReference type="ARBA" id="ARBA00023170"/>
    </source>
</evidence>
<dbReference type="InterPro" id="IPR008266">
    <property type="entry name" value="Tyr_kinase_AS"/>
</dbReference>
<name>A0A2P5BCV9_PARAD</name>
<evidence type="ECO:0000256" key="9">
    <source>
        <dbReference type="ARBA" id="ARBA00023136"/>
    </source>
</evidence>
<dbReference type="Pfam" id="PF00069">
    <property type="entry name" value="Pkinase"/>
    <property type="match status" value="1"/>
</dbReference>
<dbReference type="EMBL" id="JXTB01000308">
    <property type="protein sequence ID" value="PON46620.1"/>
    <property type="molecule type" value="Genomic_DNA"/>
</dbReference>
<dbReference type="OrthoDB" id="676979at2759"/>
<dbReference type="SUPFAM" id="SSF52058">
    <property type="entry name" value="L domain-like"/>
    <property type="match status" value="1"/>
</dbReference>
<protein>
    <submittedName>
        <fullName evidence="13">Tyrosine-protein kinase</fullName>
    </submittedName>
</protein>
<evidence type="ECO:0000256" key="2">
    <source>
        <dbReference type="ARBA" id="ARBA00022614"/>
    </source>
</evidence>
<keyword evidence="10" id="KW-0675">Receptor</keyword>
<dbReference type="InterPro" id="IPR051716">
    <property type="entry name" value="Plant_RL_S/T_kinase"/>
</dbReference>
<evidence type="ECO:0000256" key="11">
    <source>
        <dbReference type="ARBA" id="ARBA00023180"/>
    </source>
</evidence>
<dbReference type="Proteomes" id="UP000237105">
    <property type="component" value="Unassembled WGS sequence"/>
</dbReference>
<feature type="domain" description="Protein kinase" evidence="12">
    <location>
        <begin position="248"/>
        <end position="399"/>
    </location>
</feature>
<dbReference type="Pfam" id="PF13855">
    <property type="entry name" value="LRR_8"/>
    <property type="match status" value="1"/>
</dbReference>
<comment type="caution">
    <text evidence="13">The sequence shown here is derived from an EMBL/GenBank/DDBJ whole genome shotgun (WGS) entry which is preliminary data.</text>
</comment>
<keyword evidence="3" id="KW-0812">Transmembrane</keyword>
<dbReference type="InterPro" id="IPR000719">
    <property type="entry name" value="Prot_kinase_dom"/>
</dbReference>
<gene>
    <name evidence="13" type="ORF">PanWU01x14_250500</name>
</gene>
<proteinExistence type="predicted"/>
<evidence type="ECO:0000256" key="7">
    <source>
        <dbReference type="ARBA" id="ARBA00022840"/>
    </source>
</evidence>
<organism evidence="13 14">
    <name type="scientific">Parasponia andersonii</name>
    <name type="common">Sponia andersonii</name>
    <dbReference type="NCBI Taxonomy" id="3476"/>
    <lineage>
        <taxon>Eukaryota</taxon>
        <taxon>Viridiplantae</taxon>
        <taxon>Streptophyta</taxon>
        <taxon>Embryophyta</taxon>
        <taxon>Tracheophyta</taxon>
        <taxon>Spermatophyta</taxon>
        <taxon>Magnoliopsida</taxon>
        <taxon>eudicotyledons</taxon>
        <taxon>Gunneridae</taxon>
        <taxon>Pentapetalae</taxon>
        <taxon>rosids</taxon>
        <taxon>fabids</taxon>
        <taxon>Rosales</taxon>
        <taxon>Cannabaceae</taxon>
        <taxon>Parasponia</taxon>
    </lineage>
</organism>
<keyword evidence="13" id="KW-0808">Transferase</keyword>
<dbReference type="InterPro" id="IPR001611">
    <property type="entry name" value="Leu-rich_rpt"/>
</dbReference>
<dbReference type="InterPro" id="IPR032675">
    <property type="entry name" value="LRR_dom_sf"/>
</dbReference>
<dbReference type="STRING" id="3476.A0A2P5BCV9"/>
<keyword evidence="9" id="KW-0472">Membrane</keyword>
<dbReference type="FunFam" id="3.80.10.10:FF:000041">
    <property type="entry name" value="LRR receptor-like serine/threonine-protein kinase ERECTA"/>
    <property type="match status" value="2"/>
</dbReference>
<dbReference type="SMART" id="SM00369">
    <property type="entry name" value="LRR_TYP"/>
    <property type="match status" value="4"/>
</dbReference>
<keyword evidence="7" id="KW-0067">ATP-binding</keyword>